<sequence>MPACCASSETPVKVSPSRSVPVDFYRGLAMLMIVVDHIGGSILSRVTMHRFAYPDAAEAFVFLCGFALTGAWCGWRERAPETAQGKLLRRIWPIYRGFLICAVAMMSTTLILRVFDVSAPNLPFTAVDRLLSSPFSFLLDVATLREQPYLSSVLPMYLIFVACAPVLLPCAMRRPLPTLAASLVVWWLAPSALVWLPGVGGAMGSAVESARVWPFNPFAWQLMFVLGVLAHSLPVQRVFSSRMGFWSVGGVAIASVVGFGIYRVGFTPAYLDASLKQNLSWLRVVNFVAIAWVCAMVAQAGWLARLGKGINWIVAVGRQSMPCFIAGAVISLVLDSVLFEATEGLLDYPAGLLTDVVALSALFGFALSWRAFQSSRAPSPIVPTTGKGLARMPRGEALE</sequence>
<comment type="caution">
    <text evidence="2">The sequence shown here is derived from an EMBL/GenBank/DDBJ whole genome shotgun (WGS) entry which is preliminary data.</text>
</comment>
<organism evidence="2 3">
    <name type="scientific">Robbsia andropogonis</name>
    <dbReference type="NCBI Taxonomy" id="28092"/>
    <lineage>
        <taxon>Bacteria</taxon>
        <taxon>Pseudomonadati</taxon>
        <taxon>Pseudomonadota</taxon>
        <taxon>Betaproteobacteria</taxon>
        <taxon>Burkholderiales</taxon>
        <taxon>Burkholderiaceae</taxon>
        <taxon>Robbsia</taxon>
    </lineage>
</organism>
<dbReference type="Proteomes" id="UP000033618">
    <property type="component" value="Unassembled WGS sequence"/>
</dbReference>
<proteinExistence type="predicted"/>
<keyword evidence="3" id="KW-1185">Reference proteome</keyword>
<keyword evidence="1" id="KW-1133">Transmembrane helix</keyword>
<reference evidence="2 3" key="1">
    <citation type="submission" date="2015-03" db="EMBL/GenBank/DDBJ databases">
        <title>Draft Genome Sequence of Burkholderia andropogonis type strain ICMP2807, isolated from Sorghum bicolor.</title>
        <authorList>
            <person name="Lopes-Santos L."/>
            <person name="Castro D.B."/>
            <person name="Ottoboni L.M."/>
            <person name="Park D."/>
            <person name="Weirc B.S."/>
            <person name="Destefano S.A."/>
        </authorList>
    </citation>
    <scope>NUCLEOTIDE SEQUENCE [LARGE SCALE GENOMIC DNA]</scope>
    <source>
        <strain evidence="2 3">ICMP2807</strain>
    </source>
</reference>
<dbReference type="InterPro" id="IPR014550">
    <property type="entry name" value="UCP028704_OpgC"/>
</dbReference>
<dbReference type="Pfam" id="PF10129">
    <property type="entry name" value="OpgC_C"/>
    <property type="match status" value="1"/>
</dbReference>
<feature type="transmembrane region" description="Helical" evidence="1">
    <location>
        <begin position="95"/>
        <end position="115"/>
    </location>
</feature>
<evidence type="ECO:0008006" key="4">
    <source>
        <dbReference type="Google" id="ProtNLM"/>
    </source>
</evidence>
<accession>A0A0F5K1W6</accession>
<dbReference type="STRING" id="28092.WM40_10975"/>
<protein>
    <recommendedName>
        <fullName evidence="4">OpgC protein</fullName>
    </recommendedName>
</protein>
<feature type="transmembrane region" description="Helical" evidence="1">
    <location>
        <begin position="284"/>
        <end position="303"/>
    </location>
</feature>
<evidence type="ECO:0000313" key="3">
    <source>
        <dbReference type="Proteomes" id="UP000033618"/>
    </source>
</evidence>
<feature type="transmembrane region" description="Helical" evidence="1">
    <location>
        <begin position="348"/>
        <end position="369"/>
    </location>
</feature>
<gene>
    <name evidence="2" type="ORF">WM40_10975</name>
</gene>
<feature type="transmembrane region" description="Helical" evidence="1">
    <location>
        <begin position="218"/>
        <end position="236"/>
    </location>
</feature>
<name>A0A0F5K1W6_9BURK</name>
<dbReference type="PANTHER" id="PTHR38592">
    <property type="entry name" value="BLL4819 PROTEIN"/>
    <property type="match status" value="1"/>
</dbReference>
<dbReference type="PIRSF" id="PIRSF028704">
    <property type="entry name" value="UPC028704"/>
    <property type="match status" value="1"/>
</dbReference>
<feature type="transmembrane region" description="Helical" evidence="1">
    <location>
        <begin position="243"/>
        <end position="264"/>
    </location>
</feature>
<dbReference type="PANTHER" id="PTHR38592:SF3">
    <property type="entry name" value="BLL4819 PROTEIN"/>
    <property type="match status" value="1"/>
</dbReference>
<keyword evidence="1" id="KW-0472">Membrane</keyword>
<feature type="transmembrane region" description="Helical" evidence="1">
    <location>
        <begin position="179"/>
        <end position="198"/>
    </location>
</feature>
<feature type="transmembrane region" description="Helical" evidence="1">
    <location>
        <begin position="154"/>
        <end position="172"/>
    </location>
</feature>
<evidence type="ECO:0000256" key="1">
    <source>
        <dbReference type="SAM" id="Phobius"/>
    </source>
</evidence>
<evidence type="ECO:0000313" key="2">
    <source>
        <dbReference type="EMBL" id="KKB63527.1"/>
    </source>
</evidence>
<dbReference type="AlphaFoldDB" id="A0A0F5K1W6"/>
<dbReference type="EMBL" id="LAQU01000009">
    <property type="protein sequence ID" value="KKB63527.1"/>
    <property type="molecule type" value="Genomic_DNA"/>
</dbReference>
<dbReference type="PATRIC" id="fig|28092.6.peg.2585"/>
<keyword evidence="1" id="KW-0812">Transmembrane</keyword>
<feature type="transmembrane region" description="Helical" evidence="1">
    <location>
        <begin position="24"/>
        <end position="44"/>
    </location>
</feature>
<feature type="transmembrane region" description="Helical" evidence="1">
    <location>
        <begin position="56"/>
        <end position="75"/>
    </location>
</feature>